<feature type="domain" description="CDP-alcohol phosphatidyltransferase C-terminal" evidence="17">
    <location>
        <begin position="205"/>
        <end position="235"/>
    </location>
</feature>
<gene>
    <name evidence="18" type="primary">pssA</name>
    <name evidence="18" type="ORF">ABFB10_15180</name>
</gene>
<dbReference type="InterPro" id="IPR012616">
    <property type="entry name" value="CDP-OH_P_trans_C"/>
</dbReference>
<evidence type="ECO:0000256" key="1">
    <source>
        <dbReference type="ARBA" id="ARBA00000287"/>
    </source>
</evidence>
<evidence type="ECO:0000256" key="12">
    <source>
        <dbReference type="ARBA" id="ARBA00023209"/>
    </source>
</evidence>
<comment type="caution">
    <text evidence="18">The sequence shown here is derived from an EMBL/GenBank/DDBJ whole genome shotgun (WGS) entry which is preliminary data.</text>
</comment>
<evidence type="ECO:0000256" key="4">
    <source>
        <dbReference type="ARBA" id="ARBA00013174"/>
    </source>
</evidence>
<dbReference type="InterPro" id="IPR048254">
    <property type="entry name" value="CDP_ALCOHOL_P_TRANSF_CS"/>
</dbReference>
<dbReference type="InterPro" id="IPR000462">
    <property type="entry name" value="CDP-OH_P_trans"/>
</dbReference>
<keyword evidence="10" id="KW-0443">Lipid metabolism</keyword>
<evidence type="ECO:0000256" key="11">
    <source>
        <dbReference type="ARBA" id="ARBA00023136"/>
    </source>
</evidence>
<dbReference type="GO" id="GO:0016020">
    <property type="term" value="C:membrane"/>
    <property type="evidence" value="ECO:0007669"/>
    <property type="project" value="InterPro"/>
</dbReference>
<feature type="transmembrane region" description="Helical" evidence="16">
    <location>
        <begin position="167"/>
        <end position="184"/>
    </location>
</feature>
<organism evidence="18 19">
    <name type="scientific">Ponticoccus litoralis</name>
    <dbReference type="NCBI Taxonomy" id="422297"/>
    <lineage>
        <taxon>Bacteria</taxon>
        <taxon>Pseudomonadati</taxon>
        <taxon>Pseudomonadota</taxon>
        <taxon>Alphaproteobacteria</taxon>
        <taxon>Rhodobacterales</taxon>
        <taxon>Roseobacteraceae</taxon>
        <taxon>Ponticoccus</taxon>
    </lineage>
</organism>
<name>A0AAW9SNL0_9RHOB</name>
<feature type="transmembrane region" description="Helical" evidence="16">
    <location>
        <begin position="103"/>
        <end position="121"/>
    </location>
</feature>
<keyword evidence="9 16" id="KW-1133">Transmembrane helix</keyword>
<evidence type="ECO:0000256" key="2">
    <source>
        <dbReference type="ARBA" id="ARBA00004127"/>
    </source>
</evidence>
<comment type="catalytic activity">
    <reaction evidence="1">
        <text>a CDP-1,2-diacyl-sn-glycerol + L-serine = a 1,2-diacyl-sn-glycero-3-phospho-L-serine + CMP + H(+)</text>
        <dbReference type="Rhea" id="RHEA:16913"/>
        <dbReference type="ChEBI" id="CHEBI:15378"/>
        <dbReference type="ChEBI" id="CHEBI:33384"/>
        <dbReference type="ChEBI" id="CHEBI:57262"/>
        <dbReference type="ChEBI" id="CHEBI:58332"/>
        <dbReference type="ChEBI" id="CHEBI:60377"/>
        <dbReference type="EC" id="2.7.8.8"/>
    </reaction>
</comment>
<dbReference type="NCBIfam" id="TIGR00473">
    <property type="entry name" value="pssA"/>
    <property type="match status" value="1"/>
</dbReference>
<dbReference type="AlphaFoldDB" id="A0AAW9SNL0"/>
<evidence type="ECO:0000256" key="3">
    <source>
        <dbReference type="ARBA" id="ARBA00010441"/>
    </source>
</evidence>
<keyword evidence="11 16" id="KW-0472">Membrane</keyword>
<evidence type="ECO:0000256" key="8">
    <source>
        <dbReference type="ARBA" id="ARBA00022692"/>
    </source>
</evidence>
<dbReference type="Pfam" id="PF08009">
    <property type="entry name" value="CDP-OH_P_tran_2"/>
    <property type="match status" value="1"/>
</dbReference>
<dbReference type="InterPro" id="IPR004533">
    <property type="entry name" value="CDP-diaglyc--ser_O-PTrfase"/>
</dbReference>
<dbReference type="GO" id="GO:0012505">
    <property type="term" value="C:endomembrane system"/>
    <property type="evidence" value="ECO:0007669"/>
    <property type="project" value="UniProtKB-SubCell"/>
</dbReference>
<evidence type="ECO:0000313" key="19">
    <source>
        <dbReference type="Proteomes" id="UP001428774"/>
    </source>
</evidence>
<keyword evidence="6" id="KW-0444">Lipid biosynthesis</keyword>
<evidence type="ECO:0000256" key="13">
    <source>
        <dbReference type="ARBA" id="ARBA00023264"/>
    </source>
</evidence>
<feature type="transmembrane region" description="Helical" evidence="16">
    <location>
        <begin position="142"/>
        <end position="161"/>
    </location>
</feature>
<feature type="transmembrane region" description="Helical" evidence="16">
    <location>
        <begin position="79"/>
        <end position="97"/>
    </location>
</feature>
<dbReference type="PROSITE" id="PS00379">
    <property type="entry name" value="CDP_ALCOHOL_P_TRANSF"/>
    <property type="match status" value="1"/>
</dbReference>
<dbReference type="PANTHER" id="PTHR14269:SF61">
    <property type="entry name" value="CDP-DIACYLGLYCEROL--SERINE O-PHOSPHATIDYLTRANSFERASE"/>
    <property type="match status" value="1"/>
</dbReference>
<dbReference type="Pfam" id="PF01066">
    <property type="entry name" value="CDP-OH_P_transf"/>
    <property type="match status" value="1"/>
</dbReference>
<dbReference type="InterPro" id="IPR043130">
    <property type="entry name" value="CDP-OH_PTrfase_TM_dom"/>
</dbReference>
<comment type="similarity">
    <text evidence="3 15">Belongs to the CDP-alcohol phosphatidyltransferase class-I family.</text>
</comment>
<evidence type="ECO:0000256" key="15">
    <source>
        <dbReference type="RuleBase" id="RU003750"/>
    </source>
</evidence>
<dbReference type="InterPro" id="IPR050324">
    <property type="entry name" value="CDP-alcohol_PTase-I"/>
</dbReference>
<dbReference type="GO" id="GO:0003882">
    <property type="term" value="F:CDP-diacylglycerol-serine O-phosphatidyltransferase activity"/>
    <property type="evidence" value="ECO:0007669"/>
    <property type="project" value="UniProtKB-EC"/>
</dbReference>
<evidence type="ECO:0000256" key="16">
    <source>
        <dbReference type="SAM" id="Phobius"/>
    </source>
</evidence>
<dbReference type="EMBL" id="JBDNCH010000002">
    <property type="protein sequence ID" value="MEN9062136.1"/>
    <property type="molecule type" value="Genomic_DNA"/>
</dbReference>
<keyword evidence="8 16" id="KW-0812">Transmembrane</keyword>
<keyword evidence="7 15" id="KW-0808">Transferase</keyword>
<feature type="transmembrane region" description="Helical" evidence="16">
    <location>
        <begin position="204"/>
        <end position="237"/>
    </location>
</feature>
<evidence type="ECO:0000313" key="18">
    <source>
        <dbReference type="EMBL" id="MEN9062136.1"/>
    </source>
</evidence>
<proteinExistence type="inferred from homology"/>
<keyword evidence="19" id="KW-1185">Reference proteome</keyword>
<comment type="subcellular location">
    <subcellularLocation>
        <location evidence="2">Endomembrane system</location>
        <topology evidence="2">Multi-pass membrane protein</topology>
    </subcellularLocation>
</comment>
<feature type="transmembrane region" description="Helical" evidence="16">
    <location>
        <begin position="12"/>
        <end position="36"/>
    </location>
</feature>
<dbReference type="RefSeq" id="WP_347167137.1">
    <property type="nucleotide sequence ID" value="NZ_JBDNCH010000002.1"/>
</dbReference>
<accession>A0AAW9SNL0</accession>
<evidence type="ECO:0000256" key="10">
    <source>
        <dbReference type="ARBA" id="ARBA00023098"/>
    </source>
</evidence>
<sequence>MPDTTPEKKRKINVLQLLPNLVTISAICAGLSAIRFGYEGDFELAVRLVLVACLLDGLDGRIARLTKSESPIGAELDSLADFLNFGVAPALIIYQWALQDFQSLGWIAVLSYSICCVLRLARFNVDSRLEKEGPGSDYFVGVPSPAGAVLVMLPMFVSFLFPDLLLAVPALIAGHVFLVGLLMISRVPTYAFKQLTIDRGNAKFFLLGAGLMAAALLTYLWATLALMTCAYICSLIWAFRSARKSRTAKD</sequence>
<dbReference type="EC" id="2.7.8.8" evidence="4"/>
<reference evidence="18 19" key="1">
    <citation type="submission" date="2024-05" db="EMBL/GenBank/DDBJ databases">
        <title>Genome sequence of Ponticoccus litoralis KCCM 90028.</title>
        <authorList>
            <person name="Kim J.M."/>
            <person name="Lee J.K."/>
            <person name="Choi B.J."/>
            <person name="Bayburt H."/>
            <person name="Baek J.H."/>
            <person name="Jeon C.O."/>
        </authorList>
    </citation>
    <scope>NUCLEOTIDE SEQUENCE [LARGE SCALE GENOMIC DNA]</scope>
    <source>
        <strain evidence="18 19">KCCM 90028</strain>
    </source>
</reference>
<evidence type="ECO:0000259" key="17">
    <source>
        <dbReference type="Pfam" id="PF08009"/>
    </source>
</evidence>
<protein>
    <recommendedName>
        <fullName evidence="5">CDP-diacylglycerol--serine O-phosphatidyltransferase</fullName>
        <ecNumber evidence="4">2.7.8.8</ecNumber>
    </recommendedName>
    <alternativeName>
        <fullName evidence="14">Phosphatidylserine synthase</fullName>
    </alternativeName>
</protein>
<evidence type="ECO:0000256" key="5">
    <source>
        <dbReference type="ARBA" id="ARBA00017171"/>
    </source>
</evidence>
<evidence type="ECO:0000256" key="14">
    <source>
        <dbReference type="ARBA" id="ARBA00032361"/>
    </source>
</evidence>
<evidence type="ECO:0000256" key="6">
    <source>
        <dbReference type="ARBA" id="ARBA00022516"/>
    </source>
</evidence>
<evidence type="ECO:0000256" key="9">
    <source>
        <dbReference type="ARBA" id="ARBA00022989"/>
    </source>
</evidence>
<keyword evidence="13" id="KW-1208">Phospholipid metabolism</keyword>
<dbReference type="PANTHER" id="PTHR14269">
    <property type="entry name" value="CDP-DIACYLGLYCEROL--GLYCEROL-3-PHOSPHATE 3-PHOSPHATIDYLTRANSFERASE-RELATED"/>
    <property type="match status" value="1"/>
</dbReference>
<dbReference type="GO" id="GO:0008654">
    <property type="term" value="P:phospholipid biosynthetic process"/>
    <property type="evidence" value="ECO:0007669"/>
    <property type="project" value="UniProtKB-KW"/>
</dbReference>
<dbReference type="Proteomes" id="UP001428774">
    <property type="component" value="Unassembled WGS sequence"/>
</dbReference>
<dbReference type="Gene3D" id="1.20.120.1760">
    <property type="match status" value="1"/>
</dbReference>
<keyword evidence="12" id="KW-0594">Phospholipid biosynthesis</keyword>
<evidence type="ECO:0000256" key="7">
    <source>
        <dbReference type="ARBA" id="ARBA00022679"/>
    </source>
</evidence>